<evidence type="ECO:0000259" key="1">
    <source>
        <dbReference type="Pfam" id="PF01738"/>
    </source>
</evidence>
<keyword evidence="3" id="KW-1185">Reference proteome</keyword>
<comment type="caution">
    <text evidence="2">The sequence shown here is derived from an EMBL/GenBank/DDBJ whole genome shotgun (WGS) entry which is preliminary data.</text>
</comment>
<organism evidence="2 3">
    <name type="scientific">Brachionus calyciflorus</name>
    <dbReference type="NCBI Taxonomy" id="104777"/>
    <lineage>
        <taxon>Eukaryota</taxon>
        <taxon>Metazoa</taxon>
        <taxon>Spiralia</taxon>
        <taxon>Gnathifera</taxon>
        <taxon>Rotifera</taxon>
        <taxon>Eurotatoria</taxon>
        <taxon>Monogononta</taxon>
        <taxon>Pseudotrocha</taxon>
        <taxon>Ploima</taxon>
        <taxon>Brachionidae</taxon>
        <taxon>Brachionus</taxon>
    </lineage>
</organism>
<dbReference type="InterPro" id="IPR029058">
    <property type="entry name" value="AB_hydrolase_fold"/>
</dbReference>
<dbReference type="Pfam" id="PF01738">
    <property type="entry name" value="DLH"/>
    <property type="match status" value="1"/>
</dbReference>
<name>A0A814C3P1_9BILA</name>
<reference evidence="2" key="1">
    <citation type="submission" date="2021-02" db="EMBL/GenBank/DDBJ databases">
        <authorList>
            <person name="Nowell W R."/>
        </authorList>
    </citation>
    <scope>NUCLEOTIDE SEQUENCE</scope>
    <source>
        <strain evidence="2">Ploen Becks lab</strain>
    </source>
</reference>
<dbReference type="GO" id="GO:0016787">
    <property type="term" value="F:hydrolase activity"/>
    <property type="evidence" value="ECO:0007669"/>
    <property type="project" value="InterPro"/>
</dbReference>
<dbReference type="AlphaFoldDB" id="A0A814C3P1"/>
<dbReference type="PANTHER" id="PTHR46623">
    <property type="entry name" value="CARBOXYMETHYLENEBUTENOLIDASE-RELATED"/>
    <property type="match status" value="1"/>
</dbReference>
<dbReference type="OrthoDB" id="17560at2759"/>
<dbReference type="Gene3D" id="3.40.50.1820">
    <property type="entry name" value="alpha/beta hydrolase"/>
    <property type="match status" value="1"/>
</dbReference>
<dbReference type="InterPro" id="IPR002925">
    <property type="entry name" value="Dienelactn_hydro"/>
</dbReference>
<dbReference type="SUPFAM" id="SSF53474">
    <property type="entry name" value="alpha/beta-Hydrolases"/>
    <property type="match status" value="1"/>
</dbReference>
<evidence type="ECO:0000313" key="3">
    <source>
        <dbReference type="Proteomes" id="UP000663879"/>
    </source>
</evidence>
<dbReference type="EMBL" id="CAJNOC010002504">
    <property type="protein sequence ID" value="CAF0937240.1"/>
    <property type="molecule type" value="Genomic_DNA"/>
</dbReference>
<dbReference type="PANTHER" id="PTHR46623:SF6">
    <property type="entry name" value="ALPHA_BETA-HYDROLASES SUPERFAMILY PROTEIN"/>
    <property type="match status" value="1"/>
</dbReference>
<evidence type="ECO:0000313" key="2">
    <source>
        <dbReference type="EMBL" id="CAF0937240.1"/>
    </source>
</evidence>
<sequence length="226" mass="25018">MVLQQVTLESKNKLGSLPGYVTAGDHKTGVIVIQEWWGVNEQIKNLAETWYGDKFVALVPDLYRGKVATDHEEAGHYFNDLDWPGAVQDIQAAVDYLKSKGVEKIGVTGFCMGGALTIAASVLVTGLSAAAPFYGIPSLELADPAKAKTPLQCHFGTKDDLKGFSDPEAQDKLEKLLKENNITYEFYRYDGADHAFVNELNTAKYNAEYTKQAHGRTVEFFQKYLN</sequence>
<dbReference type="InterPro" id="IPR051049">
    <property type="entry name" value="Dienelactone_hydrolase-like"/>
</dbReference>
<dbReference type="Proteomes" id="UP000663879">
    <property type="component" value="Unassembled WGS sequence"/>
</dbReference>
<protein>
    <recommendedName>
        <fullName evidence="1">Dienelactone hydrolase domain-containing protein</fullName>
    </recommendedName>
</protein>
<feature type="domain" description="Dienelactone hydrolase" evidence="1">
    <location>
        <begin position="26"/>
        <end position="225"/>
    </location>
</feature>
<accession>A0A814C3P1</accession>
<proteinExistence type="predicted"/>
<gene>
    <name evidence="2" type="ORF">OXX778_LOCUS13230</name>
</gene>